<evidence type="ECO:0000313" key="2">
    <source>
        <dbReference type="Proteomes" id="UP001055072"/>
    </source>
</evidence>
<organism evidence="1 2">
    <name type="scientific">Irpex rosettiformis</name>
    <dbReference type="NCBI Taxonomy" id="378272"/>
    <lineage>
        <taxon>Eukaryota</taxon>
        <taxon>Fungi</taxon>
        <taxon>Dikarya</taxon>
        <taxon>Basidiomycota</taxon>
        <taxon>Agaricomycotina</taxon>
        <taxon>Agaricomycetes</taxon>
        <taxon>Polyporales</taxon>
        <taxon>Irpicaceae</taxon>
        <taxon>Irpex</taxon>
    </lineage>
</organism>
<gene>
    <name evidence="1" type="ORF">BDY19DRAFT_895639</name>
</gene>
<evidence type="ECO:0000313" key="1">
    <source>
        <dbReference type="EMBL" id="KAI0085971.1"/>
    </source>
</evidence>
<proteinExistence type="predicted"/>
<keyword evidence="2" id="KW-1185">Reference proteome</keyword>
<comment type="caution">
    <text evidence="1">The sequence shown here is derived from an EMBL/GenBank/DDBJ whole genome shotgun (WGS) entry which is preliminary data.</text>
</comment>
<sequence>MAPSRGVSDNVDKFDKFAEEPSCTFSICAIALELSLIEFLDGPVLDAFLVKVVNAHVELNPLLTVPSEDDPSDPPFLKWNMLFPTAQCQRSTDPGHRSWAAGRYAPATWPRVKSLRLISRTFPWEIQIKAEDEALGVTCQDVIEGIHDFMYSRVSSQQLGNASPQHKRIVGQSYWHNRSTARDVPGGRLHNTLLRCDWLGLNTRFGGVGVADERLLEDVIGGAEMPCTFELKCLPRYALSEDELREHDAREEAAFGRGHSRRTSRATSRAPSRAPSRTPSSRTRAASVHTVSSDTSDS</sequence>
<protein>
    <submittedName>
        <fullName evidence="1">Uncharacterized protein</fullName>
    </submittedName>
</protein>
<name>A0ACB8TVA4_9APHY</name>
<accession>A0ACB8TVA4</accession>
<dbReference type="Proteomes" id="UP001055072">
    <property type="component" value="Unassembled WGS sequence"/>
</dbReference>
<reference evidence="1" key="1">
    <citation type="journal article" date="2021" name="Environ. Microbiol.">
        <title>Gene family expansions and transcriptome signatures uncover fungal adaptations to wood decay.</title>
        <authorList>
            <person name="Hage H."/>
            <person name="Miyauchi S."/>
            <person name="Viragh M."/>
            <person name="Drula E."/>
            <person name="Min B."/>
            <person name="Chaduli D."/>
            <person name="Navarro D."/>
            <person name="Favel A."/>
            <person name="Norest M."/>
            <person name="Lesage-Meessen L."/>
            <person name="Balint B."/>
            <person name="Merenyi Z."/>
            <person name="de Eugenio L."/>
            <person name="Morin E."/>
            <person name="Martinez A.T."/>
            <person name="Baldrian P."/>
            <person name="Stursova M."/>
            <person name="Martinez M.J."/>
            <person name="Novotny C."/>
            <person name="Magnuson J.K."/>
            <person name="Spatafora J.W."/>
            <person name="Maurice S."/>
            <person name="Pangilinan J."/>
            <person name="Andreopoulos W."/>
            <person name="LaButti K."/>
            <person name="Hundley H."/>
            <person name="Na H."/>
            <person name="Kuo A."/>
            <person name="Barry K."/>
            <person name="Lipzen A."/>
            <person name="Henrissat B."/>
            <person name="Riley R."/>
            <person name="Ahrendt S."/>
            <person name="Nagy L.G."/>
            <person name="Grigoriev I.V."/>
            <person name="Martin F."/>
            <person name="Rosso M.N."/>
        </authorList>
    </citation>
    <scope>NUCLEOTIDE SEQUENCE</scope>
    <source>
        <strain evidence="1">CBS 384.51</strain>
    </source>
</reference>
<dbReference type="EMBL" id="MU274927">
    <property type="protein sequence ID" value="KAI0085971.1"/>
    <property type="molecule type" value="Genomic_DNA"/>
</dbReference>